<accession>A0A0A1XL09</accession>
<dbReference type="GO" id="GO:0003924">
    <property type="term" value="F:GTPase activity"/>
    <property type="evidence" value="ECO:0007669"/>
    <property type="project" value="InterPro"/>
</dbReference>
<gene>
    <name evidence="10" type="primary">ns3</name>
    <name evidence="10" type="ORF">g.2314</name>
</gene>
<dbReference type="InterPro" id="IPR027417">
    <property type="entry name" value="P-loop_NTPase"/>
</dbReference>
<reference evidence="10" key="1">
    <citation type="submission" date="2014-11" db="EMBL/GenBank/DDBJ databases">
        <authorList>
            <person name="Geib S."/>
        </authorList>
    </citation>
    <scope>NUCLEOTIDE SEQUENCE</scope>
</reference>
<comment type="subcellular location">
    <subcellularLocation>
        <location evidence="1">Cytoplasm</location>
    </subcellularLocation>
</comment>
<feature type="compositionally biased region" description="Basic residues" evidence="8">
    <location>
        <begin position="620"/>
        <end position="634"/>
    </location>
</feature>
<dbReference type="GO" id="GO:0005829">
    <property type="term" value="C:cytosol"/>
    <property type="evidence" value="ECO:0007669"/>
    <property type="project" value="TreeGrafter"/>
</dbReference>
<feature type="region of interest" description="Disordered" evidence="8">
    <location>
        <begin position="256"/>
        <end position="302"/>
    </location>
</feature>
<evidence type="ECO:0000256" key="4">
    <source>
        <dbReference type="ARBA" id="ARBA00022801"/>
    </source>
</evidence>
<dbReference type="PANTHER" id="PTHR45709">
    <property type="entry name" value="LARGE SUBUNIT GTPASE 1 HOMOLOG-RELATED"/>
    <property type="match status" value="1"/>
</dbReference>
<keyword evidence="7" id="KW-0175">Coiled coil</keyword>
<sequence>MSKKSKTKQGNLGRALIKNRFGQQHRRRVDNDTMLHTTEIQDGYDWGRLNLASVTEESSFHDFLRTAELAGTEFQAEKLNITFINPKSGVGLLSKTQQKQMEQKHKEHRNMLTVPRRPKWTADTTADELQRAENQSFLEWRRSLALLQEDQDILLTPYEKNLEFWRQLWRVVERSDVIVQIVDARNPLLFRNVDLERYVKEVNPDKMNMILVNKSDMLTEKQRQHWAKYFDAEGIRTAFFSATLAAEDLKKIVEETSDAENEAESDSENESGNESESDADAENDSETPADRPRTESTQSEISLEEIKAAADEINKSLDNVENLLTKIEQKIDPKPSAAKEEIKNDPKVLTREELIHLFKHIYTGKTYTEAVTTIGLVGYPNVGKSSTINALMIEKKVSVSATPGKTKHFQTLYLDSDLLLCDCPGLVMPSFVLTKADMILNGILPIDQMRDHVPPVNLLCERIPRHVLEDKYGIIIAKPIEGEDEDRPPHSEELLLSYGYNRGFMTSNGQPDQSRSARYVCKDYVNGKLLFCVAPPNVPQEEYHVFPARTRKEIEEQKLPTQQQRAMRINTKSSSKEIDNQFFATNNSQAYVKGRSNFPHVRVANDGSLVSAPATEKPWRNVKKERREKLRKRFSHLDQH</sequence>
<protein>
    <recommendedName>
        <fullName evidence="6">Large subunit GTPase 1 homolog</fullName>
    </recommendedName>
</protein>
<dbReference type="AlphaFoldDB" id="A0A0A1XL09"/>
<evidence type="ECO:0000313" key="10">
    <source>
        <dbReference type="EMBL" id="JAD11676.1"/>
    </source>
</evidence>
<keyword evidence="4" id="KW-0378">Hydrolase</keyword>
<feature type="coiled-coil region" evidence="7">
    <location>
        <begin position="303"/>
        <end position="330"/>
    </location>
</feature>
<evidence type="ECO:0000256" key="1">
    <source>
        <dbReference type="ARBA" id="ARBA00004496"/>
    </source>
</evidence>
<keyword evidence="5" id="KW-0342">GTP-binding</keyword>
<evidence type="ECO:0000256" key="2">
    <source>
        <dbReference type="ARBA" id="ARBA00022490"/>
    </source>
</evidence>
<dbReference type="GO" id="GO:0000054">
    <property type="term" value="P:ribosomal subunit export from nucleus"/>
    <property type="evidence" value="ECO:0007669"/>
    <property type="project" value="TreeGrafter"/>
</dbReference>
<name>A0A0A1XL09_ZEUCU</name>
<keyword evidence="2" id="KW-0963">Cytoplasm</keyword>
<dbReference type="InterPro" id="IPR006073">
    <property type="entry name" value="GTP-bd"/>
</dbReference>
<dbReference type="InterPro" id="IPR030378">
    <property type="entry name" value="G_CP_dom"/>
</dbReference>
<feature type="domain" description="CP-type G" evidence="9">
    <location>
        <begin position="165"/>
        <end position="429"/>
    </location>
</feature>
<keyword evidence="3" id="KW-0547">Nucleotide-binding</keyword>
<dbReference type="Pfam" id="PF01926">
    <property type="entry name" value="MMR_HSR1"/>
    <property type="match status" value="1"/>
</dbReference>
<evidence type="ECO:0000256" key="6">
    <source>
        <dbReference type="ARBA" id="ARBA00040145"/>
    </source>
</evidence>
<evidence type="ECO:0000256" key="8">
    <source>
        <dbReference type="SAM" id="MobiDB-lite"/>
    </source>
</evidence>
<evidence type="ECO:0000256" key="7">
    <source>
        <dbReference type="SAM" id="Coils"/>
    </source>
</evidence>
<dbReference type="Gene3D" id="3.40.50.300">
    <property type="entry name" value="P-loop containing nucleotide triphosphate hydrolases"/>
    <property type="match status" value="1"/>
</dbReference>
<dbReference type="PANTHER" id="PTHR45709:SF2">
    <property type="entry name" value="LARGE SUBUNIT GTPASE 1 HOMOLOG"/>
    <property type="match status" value="1"/>
</dbReference>
<evidence type="ECO:0000256" key="5">
    <source>
        <dbReference type="ARBA" id="ARBA00023134"/>
    </source>
</evidence>
<evidence type="ECO:0000259" key="9">
    <source>
        <dbReference type="PROSITE" id="PS51721"/>
    </source>
</evidence>
<evidence type="ECO:0000256" key="3">
    <source>
        <dbReference type="ARBA" id="ARBA00022741"/>
    </source>
</evidence>
<organism evidence="10">
    <name type="scientific">Zeugodacus cucurbitae</name>
    <name type="common">Melon fruit fly</name>
    <name type="synonym">Bactrocera cucurbitae</name>
    <dbReference type="NCBI Taxonomy" id="28588"/>
    <lineage>
        <taxon>Eukaryota</taxon>
        <taxon>Metazoa</taxon>
        <taxon>Ecdysozoa</taxon>
        <taxon>Arthropoda</taxon>
        <taxon>Hexapoda</taxon>
        <taxon>Insecta</taxon>
        <taxon>Pterygota</taxon>
        <taxon>Neoptera</taxon>
        <taxon>Endopterygota</taxon>
        <taxon>Diptera</taxon>
        <taxon>Brachycera</taxon>
        <taxon>Muscomorpha</taxon>
        <taxon>Tephritoidea</taxon>
        <taxon>Tephritidae</taxon>
        <taxon>Zeugodacus</taxon>
        <taxon>Zeugodacus</taxon>
    </lineage>
</organism>
<dbReference type="InterPro" id="IPR043358">
    <property type="entry name" value="GNL1-like"/>
</dbReference>
<proteinExistence type="predicted"/>
<dbReference type="CDD" id="cd01857">
    <property type="entry name" value="HSR1_MMR1"/>
    <property type="match status" value="1"/>
</dbReference>
<dbReference type="EMBL" id="GBXI01002616">
    <property type="protein sequence ID" value="JAD11676.1"/>
    <property type="molecule type" value="Transcribed_RNA"/>
</dbReference>
<feature type="region of interest" description="Disordered" evidence="8">
    <location>
        <begin position="612"/>
        <end position="640"/>
    </location>
</feature>
<dbReference type="PROSITE" id="PS51721">
    <property type="entry name" value="G_CP"/>
    <property type="match status" value="1"/>
</dbReference>
<dbReference type="SUPFAM" id="SSF52540">
    <property type="entry name" value="P-loop containing nucleoside triphosphate hydrolases"/>
    <property type="match status" value="1"/>
</dbReference>
<dbReference type="GO" id="GO:0005525">
    <property type="term" value="F:GTP binding"/>
    <property type="evidence" value="ECO:0007669"/>
    <property type="project" value="UniProtKB-KW"/>
</dbReference>
<reference evidence="10" key="2">
    <citation type="journal article" date="2015" name="Gigascience">
        <title>Reconstructing a comprehensive transcriptome assembly of a white-pupal translocated strain of the pest fruit fly Bactrocera cucurbitae.</title>
        <authorList>
            <person name="Sim S.B."/>
            <person name="Calla B."/>
            <person name="Hall B."/>
            <person name="DeRego T."/>
            <person name="Geib S.M."/>
        </authorList>
    </citation>
    <scope>NUCLEOTIDE SEQUENCE</scope>
</reference>
<feature type="compositionally biased region" description="Acidic residues" evidence="8">
    <location>
        <begin position="256"/>
        <end position="287"/>
    </location>
</feature>